<comment type="caution">
    <text evidence="1">The sequence shown here is derived from an EMBL/GenBank/DDBJ whole genome shotgun (WGS) entry which is preliminary data.</text>
</comment>
<accession>A0A0F9AQK5</accession>
<sequence>MSSKALNIVREEVDSAVHRARWMSRIPNVERVLLELKEKIARRIETECLELPGVSGNETL</sequence>
<dbReference type="EMBL" id="LAZR01056299">
    <property type="protein sequence ID" value="KKK74476.1"/>
    <property type="molecule type" value="Genomic_DNA"/>
</dbReference>
<protein>
    <submittedName>
        <fullName evidence="1">Uncharacterized protein</fullName>
    </submittedName>
</protein>
<gene>
    <name evidence="1" type="ORF">LCGC14_2883380</name>
</gene>
<evidence type="ECO:0000313" key="1">
    <source>
        <dbReference type="EMBL" id="KKK74476.1"/>
    </source>
</evidence>
<proteinExistence type="predicted"/>
<name>A0A0F9AQK5_9ZZZZ</name>
<reference evidence="1" key="1">
    <citation type="journal article" date="2015" name="Nature">
        <title>Complex archaea that bridge the gap between prokaryotes and eukaryotes.</title>
        <authorList>
            <person name="Spang A."/>
            <person name="Saw J.H."/>
            <person name="Jorgensen S.L."/>
            <person name="Zaremba-Niedzwiedzka K."/>
            <person name="Martijn J."/>
            <person name="Lind A.E."/>
            <person name="van Eijk R."/>
            <person name="Schleper C."/>
            <person name="Guy L."/>
            <person name="Ettema T.J."/>
        </authorList>
    </citation>
    <scope>NUCLEOTIDE SEQUENCE</scope>
</reference>
<dbReference type="AlphaFoldDB" id="A0A0F9AQK5"/>
<organism evidence="1">
    <name type="scientific">marine sediment metagenome</name>
    <dbReference type="NCBI Taxonomy" id="412755"/>
    <lineage>
        <taxon>unclassified sequences</taxon>
        <taxon>metagenomes</taxon>
        <taxon>ecological metagenomes</taxon>
    </lineage>
</organism>